<dbReference type="PANTHER" id="PTHR43537">
    <property type="entry name" value="TRANSCRIPTIONAL REGULATOR, GNTR FAMILY"/>
    <property type="match status" value="1"/>
</dbReference>
<keyword evidence="6" id="KW-1185">Reference proteome</keyword>
<dbReference type="InterPro" id="IPR036390">
    <property type="entry name" value="WH_DNA-bd_sf"/>
</dbReference>
<evidence type="ECO:0000256" key="2">
    <source>
        <dbReference type="ARBA" id="ARBA00023125"/>
    </source>
</evidence>
<accession>A0ABP8HHP0</accession>
<gene>
    <name evidence="5" type="ORF">GCM10023144_37490</name>
</gene>
<dbReference type="SUPFAM" id="SSF48008">
    <property type="entry name" value="GntR ligand-binding domain-like"/>
    <property type="match status" value="1"/>
</dbReference>
<protein>
    <submittedName>
        <fullName evidence="5">GntR family transcriptional regulator</fullName>
    </submittedName>
</protein>
<dbReference type="RefSeq" id="WP_345251411.1">
    <property type="nucleotide sequence ID" value="NZ_BAABFO010000022.1"/>
</dbReference>
<dbReference type="InterPro" id="IPR000524">
    <property type="entry name" value="Tscrpt_reg_HTH_GntR"/>
</dbReference>
<dbReference type="SMART" id="SM00895">
    <property type="entry name" value="FCD"/>
    <property type="match status" value="1"/>
</dbReference>
<dbReference type="PRINTS" id="PR00035">
    <property type="entry name" value="HTHGNTR"/>
</dbReference>
<proteinExistence type="predicted"/>
<evidence type="ECO:0000259" key="4">
    <source>
        <dbReference type="PROSITE" id="PS50949"/>
    </source>
</evidence>
<name>A0ABP8HHP0_9BURK</name>
<organism evidence="5 6">
    <name type="scientific">Pigmentiphaga soli</name>
    <dbReference type="NCBI Taxonomy" id="1007095"/>
    <lineage>
        <taxon>Bacteria</taxon>
        <taxon>Pseudomonadati</taxon>
        <taxon>Pseudomonadota</taxon>
        <taxon>Betaproteobacteria</taxon>
        <taxon>Burkholderiales</taxon>
        <taxon>Alcaligenaceae</taxon>
        <taxon>Pigmentiphaga</taxon>
    </lineage>
</organism>
<dbReference type="Gene3D" id="1.20.120.530">
    <property type="entry name" value="GntR ligand-binding domain-like"/>
    <property type="match status" value="1"/>
</dbReference>
<dbReference type="SUPFAM" id="SSF46785">
    <property type="entry name" value="Winged helix' DNA-binding domain"/>
    <property type="match status" value="1"/>
</dbReference>
<dbReference type="InterPro" id="IPR011711">
    <property type="entry name" value="GntR_C"/>
</dbReference>
<keyword evidence="3" id="KW-0804">Transcription</keyword>
<dbReference type="Pfam" id="PF07729">
    <property type="entry name" value="FCD"/>
    <property type="match status" value="1"/>
</dbReference>
<comment type="caution">
    <text evidence="5">The sequence shown here is derived from an EMBL/GenBank/DDBJ whole genome shotgun (WGS) entry which is preliminary data.</text>
</comment>
<dbReference type="Pfam" id="PF00392">
    <property type="entry name" value="GntR"/>
    <property type="match status" value="1"/>
</dbReference>
<evidence type="ECO:0000256" key="3">
    <source>
        <dbReference type="ARBA" id="ARBA00023163"/>
    </source>
</evidence>
<dbReference type="PROSITE" id="PS50949">
    <property type="entry name" value="HTH_GNTR"/>
    <property type="match status" value="1"/>
</dbReference>
<dbReference type="PANTHER" id="PTHR43537:SF24">
    <property type="entry name" value="GLUCONATE OPERON TRANSCRIPTIONAL REPRESSOR"/>
    <property type="match status" value="1"/>
</dbReference>
<reference evidence="6" key="1">
    <citation type="journal article" date="2019" name="Int. J. Syst. Evol. Microbiol.">
        <title>The Global Catalogue of Microorganisms (GCM) 10K type strain sequencing project: providing services to taxonomists for standard genome sequencing and annotation.</title>
        <authorList>
            <consortium name="The Broad Institute Genomics Platform"/>
            <consortium name="The Broad Institute Genome Sequencing Center for Infectious Disease"/>
            <person name="Wu L."/>
            <person name="Ma J."/>
        </authorList>
    </citation>
    <scope>NUCLEOTIDE SEQUENCE [LARGE SCALE GENOMIC DNA]</scope>
    <source>
        <strain evidence="6">JCM 17666</strain>
    </source>
</reference>
<dbReference type="CDD" id="cd07377">
    <property type="entry name" value="WHTH_GntR"/>
    <property type="match status" value="1"/>
</dbReference>
<keyword evidence="1" id="KW-0805">Transcription regulation</keyword>
<dbReference type="Gene3D" id="1.10.10.10">
    <property type="entry name" value="Winged helix-like DNA-binding domain superfamily/Winged helix DNA-binding domain"/>
    <property type="match status" value="1"/>
</dbReference>
<dbReference type="SMART" id="SM00345">
    <property type="entry name" value="HTH_GNTR"/>
    <property type="match status" value="1"/>
</dbReference>
<dbReference type="InterPro" id="IPR036388">
    <property type="entry name" value="WH-like_DNA-bd_sf"/>
</dbReference>
<dbReference type="Proteomes" id="UP001501671">
    <property type="component" value="Unassembled WGS sequence"/>
</dbReference>
<dbReference type="EMBL" id="BAABFO010000022">
    <property type="protein sequence ID" value="GAA4339375.1"/>
    <property type="molecule type" value="Genomic_DNA"/>
</dbReference>
<evidence type="ECO:0000313" key="5">
    <source>
        <dbReference type="EMBL" id="GAA4339375.1"/>
    </source>
</evidence>
<sequence length="229" mass="25315">MNAPTPFPDDTLAPPDNPAEAAGGMVARLHARLHEMLLTHEIPLGTPLSERQLSLRLGVSRTPLREALRRLEGEGLIQRHNGVLEVRRITLEEFLELLKIRRLLEVEAAGAAAGHISDATLDDLRARLAALLHADTPDNHARVLLDIELHRAVCEACGNRSMAELIEQLRRKSMLFATPPAPRHFPQVVAEHLALLDALATGEPEPARATMAQHLDNVLDNILSRLLRR</sequence>
<evidence type="ECO:0000313" key="6">
    <source>
        <dbReference type="Proteomes" id="UP001501671"/>
    </source>
</evidence>
<keyword evidence="2" id="KW-0238">DNA-binding</keyword>
<dbReference type="InterPro" id="IPR008920">
    <property type="entry name" value="TF_FadR/GntR_C"/>
</dbReference>
<feature type="domain" description="HTH gntR-type" evidence="4">
    <location>
        <begin position="23"/>
        <end position="94"/>
    </location>
</feature>
<evidence type="ECO:0000256" key="1">
    <source>
        <dbReference type="ARBA" id="ARBA00023015"/>
    </source>
</evidence>